<protein>
    <submittedName>
        <fullName evidence="1">Uncharacterized protein</fullName>
    </submittedName>
</protein>
<gene>
    <name evidence="1" type="ORF">CJF43_02985</name>
</gene>
<dbReference type="AlphaFoldDB" id="A0A266M0J0"/>
<organism evidence="1 2">
    <name type="scientific">Pseudomonas fragi</name>
    <dbReference type="NCBI Taxonomy" id="296"/>
    <lineage>
        <taxon>Bacteria</taxon>
        <taxon>Pseudomonadati</taxon>
        <taxon>Pseudomonadota</taxon>
        <taxon>Gammaproteobacteria</taxon>
        <taxon>Pseudomonadales</taxon>
        <taxon>Pseudomonadaceae</taxon>
        <taxon>Pseudomonas</taxon>
    </lineage>
</organism>
<comment type="caution">
    <text evidence="1">The sequence shown here is derived from an EMBL/GenBank/DDBJ whole genome shotgun (WGS) entry which is preliminary data.</text>
</comment>
<evidence type="ECO:0000313" key="1">
    <source>
        <dbReference type="EMBL" id="OZY43147.1"/>
    </source>
</evidence>
<dbReference type="Proteomes" id="UP000216113">
    <property type="component" value="Unassembled WGS sequence"/>
</dbReference>
<proteinExistence type="predicted"/>
<accession>A0A266M0J0</accession>
<name>A0A266M0J0_PSEFR</name>
<dbReference type="RefSeq" id="WP_095027897.1">
    <property type="nucleotide sequence ID" value="NZ_NQKL01000002.1"/>
</dbReference>
<evidence type="ECO:0000313" key="2">
    <source>
        <dbReference type="Proteomes" id="UP000216113"/>
    </source>
</evidence>
<sequence>MPHLEVITHSPRPDVWASHAAPCQVLFRIQAEADADVLCRVLNLFALQQLIPQQVAVVRDADTLSIEIECHEQSWHRARIIGEKLRNLISVFDLQVHPVQATNDPAIQACG</sequence>
<reference evidence="1 2" key="1">
    <citation type="submission" date="2017-08" db="EMBL/GenBank/DDBJ databases">
        <title>Genomic and metabolic characterisation of spoilage-associated Pseudomonas species.</title>
        <authorList>
            <person name="Stanborough T."/>
            <person name="Fegan N."/>
            <person name="Powell S.M."/>
            <person name="Singh T."/>
            <person name="Tamplin M.L."/>
            <person name="Chandry P.S."/>
        </authorList>
    </citation>
    <scope>NUCLEOTIDE SEQUENCE [LARGE SCALE GENOMIC DNA]</scope>
    <source>
        <strain evidence="1 2">F1820</strain>
    </source>
</reference>
<dbReference type="EMBL" id="NQKL01000002">
    <property type="protein sequence ID" value="OZY43147.1"/>
    <property type="molecule type" value="Genomic_DNA"/>
</dbReference>